<organism evidence="3 5">
    <name type="scientific">Pseudomonas reinekei</name>
    <dbReference type="NCBI Taxonomy" id="395598"/>
    <lineage>
        <taxon>Bacteria</taxon>
        <taxon>Pseudomonadati</taxon>
        <taxon>Pseudomonadota</taxon>
        <taxon>Gammaproteobacteria</taxon>
        <taxon>Pseudomonadales</taxon>
        <taxon>Pseudomonadaceae</taxon>
        <taxon>Pseudomonas</taxon>
    </lineage>
</organism>
<dbReference type="RefSeq" id="WP_075949167.1">
    <property type="nucleotide sequence ID" value="NZ_LT629709.1"/>
</dbReference>
<reference evidence="4" key="2">
    <citation type="submission" date="2017-01" db="EMBL/GenBank/DDBJ databases">
        <authorList>
            <person name="Poblete-Castro I."/>
        </authorList>
    </citation>
    <scope>NUCLEOTIDE SEQUENCE [LARGE SCALE GENOMIC DNA]</scope>
    <source>
        <strain evidence="4">DSM 18361 / CCUG 53116 / MT1</strain>
    </source>
</reference>
<dbReference type="EMBL" id="LT629709">
    <property type="protein sequence ID" value="SDO20102.1"/>
    <property type="molecule type" value="Genomic_DNA"/>
</dbReference>
<keyword evidence="4" id="KW-1185">Reference proteome</keyword>
<evidence type="ECO:0000313" key="3">
    <source>
        <dbReference type="EMBL" id="SDO20102.1"/>
    </source>
</evidence>
<dbReference type="EMBL" id="VZPS01000028">
    <property type="protein sequence ID" value="KAB0480645.1"/>
    <property type="molecule type" value="Genomic_DNA"/>
</dbReference>
<dbReference type="Proteomes" id="UP000460142">
    <property type="component" value="Unassembled WGS sequence"/>
</dbReference>
<reference evidence="1 6" key="4">
    <citation type="submission" date="2019-09" db="EMBL/GenBank/DDBJ databases">
        <title>Draft genome sequences of 48 bacterial type strains from the CCUG.</title>
        <authorList>
            <person name="Tunovic T."/>
            <person name="Pineiro-Iglesias B."/>
            <person name="Unosson C."/>
            <person name="Inganas E."/>
            <person name="Ohlen M."/>
            <person name="Cardew S."/>
            <person name="Jensie-Markopoulos S."/>
            <person name="Salva-Serra F."/>
            <person name="Jaen-Luchoro D."/>
            <person name="Karlsson R."/>
            <person name="Svensson-Stadler L."/>
            <person name="Chun J."/>
            <person name="Moore E."/>
        </authorList>
    </citation>
    <scope>NUCLEOTIDE SEQUENCE [LARGE SCALE GENOMIC DNA]</scope>
    <source>
        <strain evidence="1 6">CCUG 53116</strain>
    </source>
</reference>
<reference evidence="2" key="3">
    <citation type="submission" date="2017-01" db="EMBL/GenBank/DDBJ databases">
        <authorList>
            <person name="Mah S.A."/>
            <person name="Swanson W.J."/>
            <person name="Moy G.W."/>
            <person name="Vacquier V.D."/>
        </authorList>
    </citation>
    <scope>NUCLEOTIDE SEQUENCE [LARGE SCALE GENOMIC DNA]</scope>
    <source>
        <strain evidence="2">MT1</strain>
    </source>
</reference>
<proteinExistence type="predicted"/>
<evidence type="ECO:0000313" key="5">
    <source>
        <dbReference type="Proteomes" id="UP000198549"/>
    </source>
</evidence>
<accession>A0A1H0HLR6</accession>
<dbReference type="Proteomes" id="UP000198549">
    <property type="component" value="Chromosome I"/>
</dbReference>
<gene>
    <name evidence="2" type="ORF">BVK86_26350</name>
    <name evidence="1" type="ORF">F7R15_27085</name>
    <name evidence="3" type="ORF">SAMN04490202_0150</name>
</gene>
<evidence type="ECO:0000313" key="2">
    <source>
        <dbReference type="EMBL" id="OLT99255.1"/>
    </source>
</evidence>
<evidence type="ECO:0000313" key="1">
    <source>
        <dbReference type="EMBL" id="KAB0480645.1"/>
    </source>
</evidence>
<dbReference type="OrthoDB" id="5879783at2"/>
<sequence length="124" mass="14035">MTKKYEALVVEVDEVVEEAMVLLVEGMLVKCFASYCPFEVEVGKQYLVEFEMVLPEGSCVLAAKGCDTKVEMIGCGFSCVISGYLDGDVFRSFIDFMDQEIHYEYPHLNESYIEVIAERIDVAF</sequence>
<name>A0A1H0HLR6_PSERE</name>
<reference evidence="3 5" key="1">
    <citation type="submission" date="2016-10" db="EMBL/GenBank/DDBJ databases">
        <authorList>
            <person name="de Groot N.N."/>
        </authorList>
    </citation>
    <scope>NUCLEOTIDE SEQUENCE [LARGE SCALE GENOMIC DNA]</scope>
    <source>
        <strain evidence="3 5">BS3776</strain>
    </source>
</reference>
<protein>
    <submittedName>
        <fullName evidence="3">Uncharacterized protein</fullName>
    </submittedName>
</protein>
<evidence type="ECO:0000313" key="6">
    <source>
        <dbReference type="Proteomes" id="UP000460142"/>
    </source>
</evidence>
<dbReference type="Proteomes" id="UP000186756">
    <property type="component" value="Unassembled WGS sequence"/>
</dbReference>
<evidence type="ECO:0000313" key="4">
    <source>
        <dbReference type="Proteomes" id="UP000186756"/>
    </source>
</evidence>
<dbReference type="EMBL" id="MSTQ01000025">
    <property type="protein sequence ID" value="OLT99255.1"/>
    <property type="molecule type" value="Genomic_DNA"/>
</dbReference>
<dbReference type="AlphaFoldDB" id="A0A1H0HLR6"/>